<keyword evidence="2" id="KW-1185">Reference proteome</keyword>
<accession>A0A0F4GG52</accession>
<evidence type="ECO:0000313" key="2">
    <source>
        <dbReference type="Proteomes" id="UP000033647"/>
    </source>
</evidence>
<reference evidence="1 2" key="1">
    <citation type="submission" date="2015-03" db="EMBL/GenBank/DDBJ databases">
        <title>RNA-seq based gene annotation and comparative genomics of four Zymoseptoria species reveal species-specific pathogenicity related genes and transposable element activity.</title>
        <authorList>
            <person name="Grandaubert J."/>
            <person name="Bhattacharyya A."/>
            <person name="Stukenbrock E.H."/>
        </authorList>
    </citation>
    <scope>NUCLEOTIDE SEQUENCE [LARGE SCALE GENOMIC DNA]</scope>
    <source>
        <strain evidence="1 2">Zb18110</strain>
    </source>
</reference>
<proteinExistence type="predicted"/>
<sequence length="291" mass="32618">MTLPEYALDYQSCSLTELRKFYIQRHDLASVSGISVLTWLQGNLTDALVEALENLDLDSSFPFLDLSPELRLMVYPYLLCHHHSQIFCNGHRSLASEAFPEILRASKLCYKEARDILYAQSSLPLCLLDYNMDTAAALHVGGDIDYYDDAGKDLPFDGLSSQLAPFANLQYVNVLIENFSHRRSLAISDGLSYLLTGVLSTFSAGNSLMVLKIKYGCECFKEMEEVEYAFDGEDGIATPEDVQDFEKGLRSSLALNKLPATTGLELVDFRKATWNALRGLRQDLTYLRSFG</sequence>
<organism evidence="1 2">
    <name type="scientific">Zymoseptoria brevis</name>
    <dbReference type="NCBI Taxonomy" id="1047168"/>
    <lineage>
        <taxon>Eukaryota</taxon>
        <taxon>Fungi</taxon>
        <taxon>Dikarya</taxon>
        <taxon>Ascomycota</taxon>
        <taxon>Pezizomycotina</taxon>
        <taxon>Dothideomycetes</taxon>
        <taxon>Dothideomycetidae</taxon>
        <taxon>Mycosphaerellales</taxon>
        <taxon>Mycosphaerellaceae</taxon>
        <taxon>Zymoseptoria</taxon>
    </lineage>
</organism>
<dbReference type="OrthoDB" id="3637543at2759"/>
<dbReference type="EMBL" id="LAFY01000679">
    <property type="protein sequence ID" value="KJX96243.1"/>
    <property type="molecule type" value="Genomic_DNA"/>
</dbReference>
<gene>
    <name evidence="1" type="ORF">TI39_contig687g00005</name>
</gene>
<comment type="caution">
    <text evidence="1">The sequence shown here is derived from an EMBL/GenBank/DDBJ whole genome shotgun (WGS) entry which is preliminary data.</text>
</comment>
<evidence type="ECO:0000313" key="1">
    <source>
        <dbReference type="EMBL" id="KJX96243.1"/>
    </source>
</evidence>
<name>A0A0F4GG52_9PEZI</name>
<dbReference type="AlphaFoldDB" id="A0A0F4GG52"/>
<dbReference type="Proteomes" id="UP000033647">
    <property type="component" value="Unassembled WGS sequence"/>
</dbReference>
<protein>
    <submittedName>
        <fullName evidence="1">Uncharacterized protein</fullName>
    </submittedName>
</protein>